<name>A0A2T2NQ55_CORCC</name>
<feature type="compositionally biased region" description="Polar residues" evidence="1">
    <location>
        <begin position="156"/>
        <end position="169"/>
    </location>
</feature>
<sequence length="286" mass="30447">MGSPIRRAGLVLLLLLSMSAMVCADTQCYNPDGSLSTYISCNPDPRAFSTLCCPQDSYCTKANLCLPRDWLNASSGLTNRDFYLRGRCSDRSGEALECGRDICNDEKAGGERVRYCGDGMFCCAGRGQECCNVDAGRNLRLGDPIMYATVTTNSSTLPLPSASHNSTTAHPPLPQTTPHYATPSPSSSSPRSSERVSSDSADSAHSTDNVAVGAGVGASVGFVFLAGVGVAGWYIRRRYFKCRADEAEGRQYAVPALGVSYVRAGLQEAGIVDARRGDEKRAGAIR</sequence>
<organism evidence="4 5">
    <name type="scientific">Corynespora cassiicola Philippines</name>
    <dbReference type="NCBI Taxonomy" id="1448308"/>
    <lineage>
        <taxon>Eukaryota</taxon>
        <taxon>Fungi</taxon>
        <taxon>Dikarya</taxon>
        <taxon>Ascomycota</taxon>
        <taxon>Pezizomycotina</taxon>
        <taxon>Dothideomycetes</taxon>
        <taxon>Pleosporomycetidae</taxon>
        <taxon>Pleosporales</taxon>
        <taxon>Corynesporascaceae</taxon>
        <taxon>Corynespora</taxon>
    </lineage>
</organism>
<dbReference type="Proteomes" id="UP000240883">
    <property type="component" value="Unassembled WGS sequence"/>
</dbReference>
<dbReference type="AlphaFoldDB" id="A0A2T2NQ55"/>
<evidence type="ECO:0000256" key="2">
    <source>
        <dbReference type="SAM" id="Phobius"/>
    </source>
</evidence>
<feature type="chain" id="PRO_5015518869" description="Mid2 domain-containing protein" evidence="3">
    <location>
        <begin position="25"/>
        <end position="286"/>
    </location>
</feature>
<evidence type="ECO:0000256" key="3">
    <source>
        <dbReference type="SAM" id="SignalP"/>
    </source>
</evidence>
<evidence type="ECO:0000313" key="4">
    <source>
        <dbReference type="EMBL" id="PSN67575.1"/>
    </source>
</evidence>
<keyword evidence="2" id="KW-0472">Membrane</keyword>
<reference evidence="4 5" key="1">
    <citation type="journal article" date="2018" name="Front. Microbiol.">
        <title>Genome-Wide Analysis of Corynespora cassiicola Leaf Fall Disease Putative Effectors.</title>
        <authorList>
            <person name="Lopez D."/>
            <person name="Ribeiro S."/>
            <person name="Label P."/>
            <person name="Fumanal B."/>
            <person name="Venisse J.S."/>
            <person name="Kohler A."/>
            <person name="de Oliveira R.R."/>
            <person name="Labutti K."/>
            <person name="Lipzen A."/>
            <person name="Lail K."/>
            <person name="Bauer D."/>
            <person name="Ohm R.A."/>
            <person name="Barry K.W."/>
            <person name="Spatafora J."/>
            <person name="Grigoriev I.V."/>
            <person name="Martin F.M."/>
            <person name="Pujade-Renaud V."/>
        </authorList>
    </citation>
    <scope>NUCLEOTIDE SEQUENCE [LARGE SCALE GENOMIC DNA]</scope>
    <source>
        <strain evidence="4 5">Philippines</strain>
    </source>
</reference>
<feature type="signal peptide" evidence="3">
    <location>
        <begin position="1"/>
        <end position="24"/>
    </location>
</feature>
<gene>
    <name evidence="4" type="ORF">BS50DRAFT_633295</name>
</gene>
<proteinExistence type="predicted"/>
<evidence type="ECO:0000256" key="1">
    <source>
        <dbReference type="SAM" id="MobiDB-lite"/>
    </source>
</evidence>
<keyword evidence="2" id="KW-1133">Transmembrane helix</keyword>
<evidence type="ECO:0008006" key="6">
    <source>
        <dbReference type="Google" id="ProtNLM"/>
    </source>
</evidence>
<keyword evidence="3" id="KW-0732">Signal</keyword>
<protein>
    <recommendedName>
        <fullName evidence="6">Mid2 domain-containing protein</fullName>
    </recommendedName>
</protein>
<keyword evidence="2" id="KW-0812">Transmembrane</keyword>
<evidence type="ECO:0000313" key="5">
    <source>
        <dbReference type="Proteomes" id="UP000240883"/>
    </source>
</evidence>
<feature type="region of interest" description="Disordered" evidence="1">
    <location>
        <begin position="156"/>
        <end position="207"/>
    </location>
</feature>
<keyword evidence="5" id="KW-1185">Reference proteome</keyword>
<accession>A0A2T2NQ55</accession>
<dbReference type="EMBL" id="KZ678134">
    <property type="protein sequence ID" value="PSN67575.1"/>
    <property type="molecule type" value="Genomic_DNA"/>
</dbReference>
<feature type="compositionally biased region" description="Low complexity" evidence="1">
    <location>
        <begin position="198"/>
        <end position="207"/>
    </location>
</feature>
<feature type="transmembrane region" description="Helical" evidence="2">
    <location>
        <begin position="210"/>
        <end position="235"/>
    </location>
</feature>